<evidence type="ECO:0000313" key="3">
    <source>
        <dbReference type="EMBL" id="KRO85237.1"/>
    </source>
</evidence>
<protein>
    <recommendedName>
        <fullName evidence="2">Peptidase MA-like domain-containing protein</fullName>
    </recommendedName>
</protein>
<proteinExistence type="predicted"/>
<dbReference type="EMBL" id="LIBE01000063">
    <property type="protein sequence ID" value="KRO85237.1"/>
    <property type="molecule type" value="Genomic_DNA"/>
</dbReference>
<reference evidence="3 4" key="1">
    <citation type="submission" date="2015-10" db="EMBL/GenBank/DDBJ databases">
        <title>Metagenome-Assembled Genomes uncover a global brackish microbiome.</title>
        <authorList>
            <person name="Hugerth L.W."/>
            <person name="Larsson J."/>
            <person name="Alneberg J."/>
            <person name="Lindh M.V."/>
            <person name="Legrand C."/>
            <person name="Pinhassi J."/>
            <person name="Andersson A.F."/>
        </authorList>
    </citation>
    <scope>NUCLEOTIDE SEQUENCE [LARGE SCALE GENOMIC DNA]</scope>
    <source>
        <strain evidence="3">BACL4 MAG-120920-bin41</strain>
    </source>
</reference>
<dbReference type="AlphaFoldDB" id="A0A0R2TDI9"/>
<dbReference type="PANTHER" id="PTHR12558:SF13">
    <property type="entry name" value="CELL DIVISION CYCLE PROTEIN 27 HOMOLOG"/>
    <property type="match status" value="1"/>
</dbReference>
<dbReference type="Pfam" id="PF13181">
    <property type="entry name" value="TPR_8"/>
    <property type="match status" value="1"/>
</dbReference>
<dbReference type="Proteomes" id="UP000051547">
    <property type="component" value="Unassembled WGS sequence"/>
</dbReference>
<evidence type="ECO:0000313" key="4">
    <source>
        <dbReference type="Proteomes" id="UP000051547"/>
    </source>
</evidence>
<organism evidence="3 4">
    <name type="scientific">OM182 bacterium BACL3 MAG-120920-bin41</name>
    <dbReference type="NCBI Taxonomy" id="1655580"/>
    <lineage>
        <taxon>Bacteria</taxon>
        <taxon>Pseudomonadati</taxon>
        <taxon>Pseudomonadota</taxon>
        <taxon>Gammaproteobacteria</taxon>
        <taxon>OMG group</taxon>
        <taxon>OM182 clade</taxon>
    </lineage>
</organism>
<dbReference type="SUPFAM" id="SSF48452">
    <property type="entry name" value="TPR-like"/>
    <property type="match status" value="3"/>
</dbReference>
<evidence type="ECO:0000259" key="2">
    <source>
        <dbReference type="Pfam" id="PF13485"/>
    </source>
</evidence>
<dbReference type="InterPro" id="IPR039568">
    <property type="entry name" value="Peptidase_MA-like_dom"/>
</dbReference>
<evidence type="ECO:0000256" key="1">
    <source>
        <dbReference type="SAM" id="SignalP"/>
    </source>
</evidence>
<dbReference type="Pfam" id="PF13485">
    <property type="entry name" value="Peptidase_MA_2"/>
    <property type="match status" value="1"/>
</dbReference>
<dbReference type="InterPro" id="IPR019734">
    <property type="entry name" value="TPR_rpt"/>
</dbReference>
<keyword evidence="1" id="KW-0732">Signal</keyword>
<dbReference type="InterPro" id="IPR011990">
    <property type="entry name" value="TPR-like_helical_dom_sf"/>
</dbReference>
<sequence>MKRRNKTSPNSMMSATLKRDAGSALVAKRLMAAVTLAAALFATPAWAQNIDEAFLSASSPLARGEQLFLSGSYAAAGDAFLRAQGLDREEGIVGASRAFAMIGDRARAIALCEDALNNLAPADLPLVAVQLAELRLAQGESALALDVLADVSEGLDQPPLRAVVKYGEALQLVGRRGEAAAQFQRALDRYTDGLVFSSQDIGMVARASWLLGEFHDANSLFSEATRLDPNNLEAQTLWGDLFLEKFNAADAQRSYEDVLAVNPRYLPALTGLARVTGDRGALERALAVNPSFVPALETQAQLFFVNDFEDDALEAIDRALSLNPESLKSLSLLGAKAALEERTQDFAEIRARVDAFSPSNPQFLGDVADTLGRQYRFVEAVALAREAIASDPNYWQGYTLLGSNLIRLGEEVEGRENLEIGFDNDPFNVMTSNMLKVYDTLDSYVTVESEHFKVNLSEKDGQVLWPYLEPLLEESWDTLTAKYGFEPEGPILIQVFENSQDFAVRSVGLPDIGPLVGICFGKVITLISPDTLSANWQEIVWHEFAHVVTLQMTGNKLPRWLSEGISVWEEREGRPYWGRSQGLDLVRAWEQDKLLPFADLDKGFSGAQNSADLGFAYFQSYLVIDYIAREYGFEGLRSLVMQYDEIKTDAERFDEAFAVSLTEFDAGFLSWVEQRVSEIDVYVHKEDAPDEGEGHGHGVRENSSAILAELYNNTSLKQHMSARIEANPKDFQAYLQMGIVLFKEEAYAEAKIYLDTAYAMLPEYTGYPSPPLVLAQIYEKEGNEAARLEQLRLLLGNQQHDYNSAITLAEAAFASSDLSGAGYYIDRAIQVDPYRREVHELRARLASLQNDTAAAVVENEVIVTLEVDDPVEARTNLAEAYLNNGDTALAKRNVLSALEIAPSYARAQKILLRTVAVANENDD</sequence>
<dbReference type="Gene3D" id="1.25.40.10">
    <property type="entry name" value="Tetratricopeptide repeat domain"/>
    <property type="match status" value="4"/>
</dbReference>
<gene>
    <name evidence="3" type="ORF">ABR72_08540</name>
</gene>
<name>A0A0R2TDI9_9GAMM</name>
<accession>A0A0R2TDI9</accession>
<comment type="caution">
    <text evidence="3">The sequence shown here is derived from an EMBL/GenBank/DDBJ whole genome shotgun (WGS) entry which is preliminary data.</text>
</comment>
<dbReference type="PANTHER" id="PTHR12558">
    <property type="entry name" value="CELL DIVISION CYCLE 16,23,27"/>
    <property type="match status" value="1"/>
</dbReference>
<feature type="domain" description="Peptidase MA-like" evidence="2">
    <location>
        <begin position="479"/>
        <end position="670"/>
    </location>
</feature>
<feature type="signal peptide" evidence="1">
    <location>
        <begin position="1"/>
        <end position="47"/>
    </location>
</feature>
<feature type="chain" id="PRO_5006424674" description="Peptidase MA-like domain-containing protein" evidence="1">
    <location>
        <begin position="48"/>
        <end position="923"/>
    </location>
</feature>
<dbReference type="SMART" id="SM00028">
    <property type="entry name" value="TPR"/>
    <property type="match status" value="6"/>
</dbReference>